<organism evidence="1 2">
    <name type="scientific">Phaseolus angularis</name>
    <name type="common">Azuki bean</name>
    <name type="synonym">Vigna angularis</name>
    <dbReference type="NCBI Taxonomy" id="3914"/>
    <lineage>
        <taxon>Eukaryota</taxon>
        <taxon>Viridiplantae</taxon>
        <taxon>Streptophyta</taxon>
        <taxon>Embryophyta</taxon>
        <taxon>Tracheophyta</taxon>
        <taxon>Spermatophyta</taxon>
        <taxon>Magnoliopsida</taxon>
        <taxon>eudicotyledons</taxon>
        <taxon>Gunneridae</taxon>
        <taxon>Pentapetalae</taxon>
        <taxon>rosids</taxon>
        <taxon>fabids</taxon>
        <taxon>Fabales</taxon>
        <taxon>Fabaceae</taxon>
        <taxon>Papilionoideae</taxon>
        <taxon>50 kb inversion clade</taxon>
        <taxon>NPAAA clade</taxon>
        <taxon>indigoferoid/millettioid clade</taxon>
        <taxon>Phaseoleae</taxon>
        <taxon>Vigna</taxon>
    </lineage>
</organism>
<protein>
    <submittedName>
        <fullName evidence="1">Uncharacterized protein</fullName>
    </submittedName>
</protein>
<reference evidence="1 2" key="1">
    <citation type="submission" date="2020-05" db="EMBL/GenBank/DDBJ databases">
        <title>Vigna angularis (adzuki bean) Var. LongXiaoDou No. 4 denovo assembly.</title>
        <authorList>
            <person name="Xiang H."/>
        </authorList>
    </citation>
    <scope>NUCLEOTIDE SEQUENCE [LARGE SCALE GENOMIC DNA]</scope>
    <source>
        <tissue evidence="1">Leaf</tissue>
    </source>
</reference>
<dbReference type="Proteomes" id="UP000743370">
    <property type="component" value="Unassembled WGS sequence"/>
</dbReference>
<dbReference type="EMBL" id="JABFOF010000006">
    <property type="protein sequence ID" value="KAG2394604.1"/>
    <property type="molecule type" value="Genomic_DNA"/>
</dbReference>
<comment type="caution">
    <text evidence="1">The sequence shown here is derived from an EMBL/GenBank/DDBJ whole genome shotgun (WGS) entry which is preliminary data.</text>
</comment>
<proteinExistence type="predicted"/>
<gene>
    <name evidence="1" type="ORF">HKW66_Vig0180180</name>
</gene>
<evidence type="ECO:0000313" key="2">
    <source>
        <dbReference type="Proteomes" id="UP000743370"/>
    </source>
</evidence>
<name>A0A8T0K4M3_PHAAN</name>
<accession>A0A8T0K4M3</accession>
<sequence length="120" mass="13203">MSGGSRHCRDEGEDGKVCEEEKLMSMMAGEDDSAILPFSTHAFLLLPKNFILKLKTLPKLKTLEARFERVERNAKRVPWFLGEDALGGSIHGPEALGGSIHRPEVAYKGLKLQKGAAKRG</sequence>
<evidence type="ECO:0000313" key="1">
    <source>
        <dbReference type="EMBL" id="KAG2394604.1"/>
    </source>
</evidence>
<dbReference type="AlphaFoldDB" id="A0A8T0K4M3"/>